<evidence type="ECO:0000256" key="2">
    <source>
        <dbReference type="ARBA" id="ARBA00022723"/>
    </source>
</evidence>
<protein>
    <recommendedName>
        <fullName evidence="4">JmjC domain-containing protein</fullName>
    </recommendedName>
</protein>
<sequence>MSIWEDVQAALGVELFPFGEFRSGKVDPLTLAGLGWPSVNRIIKYSNFEPGTIKVVPETDLDPGLYIEAKMGGGTIIERQPRNKPFTELLRDGATLVLNKADRAIPELSDFVERLMYAQNEAAWANGYACWSKNSPFGRHSDSHDTIIVQTEGRKHWRVYRGSGSDAELVFDKILEVGDFIHVPVGWDHEVTGVGCESLHWTFGVAHTSQTEAINELISYGWSLGQIDRLSEESLRCRLLHLRGELSTEHRKGLSLPWRVHDSSFSGAVLRWAGRFKPSLEINEGQLHVRGLGKLVKLPLTMRPVLEVLISGGGLPFDSLSNSAREVVLSMFNAELLIAEHADQK</sequence>
<dbReference type="PANTHER" id="PTHR13096:SF8">
    <property type="entry name" value="RIBOSOMAL OXYGENASE 1"/>
    <property type="match status" value="1"/>
</dbReference>
<comment type="caution">
    <text evidence="5">The sequence shown here is derived from an EMBL/GenBank/DDBJ whole genome shotgun (WGS) entry which is preliminary data.</text>
</comment>
<dbReference type="InterPro" id="IPR039994">
    <property type="entry name" value="NO66-like"/>
</dbReference>
<dbReference type="PANTHER" id="PTHR13096">
    <property type="entry name" value="MINA53 MYC INDUCED NUCLEAR ANTIGEN"/>
    <property type="match status" value="1"/>
</dbReference>
<keyword evidence="3" id="KW-0408">Iron</keyword>
<dbReference type="InterPro" id="IPR003347">
    <property type="entry name" value="JmjC_dom"/>
</dbReference>
<dbReference type="Pfam" id="PF08007">
    <property type="entry name" value="JmjC_2"/>
    <property type="match status" value="1"/>
</dbReference>
<dbReference type="Proteomes" id="UP000606115">
    <property type="component" value="Unassembled WGS sequence"/>
</dbReference>
<gene>
    <name evidence="5" type="ORF">GCM10007173_03710</name>
</gene>
<evidence type="ECO:0000259" key="4">
    <source>
        <dbReference type="Pfam" id="PF08007"/>
    </source>
</evidence>
<evidence type="ECO:0000313" key="5">
    <source>
        <dbReference type="EMBL" id="GGJ48364.1"/>
    </source>
</evidence>
<reference evidence="6" key="1">
    <citation type="journal article" date="2019" name="Int. J. Syst. Evol. Microbiol.">
        <title>The Global Catalogue of Microorganisms (GCM) 10K type strain sequencing project: providing services to taxonomists for standard genome sequencing and annotation.</title>
        <authorList>
            <consortium name="The Broad Institute Genomics Platform"/>
            <consortium name="The Broad Institute Genome Sequencing Center for Infectious Disease"/>
            <person name="Wu L."/>
            <person name="Ma J."/>
        </authorList>
    </citation>
    <scope>NUCLEOTIDE SEQUENCE [LARGE SCALE GENOMIC DNA]</scope>
    <source>
        <strain evidence="6">CGMCC 1.3685</strain>
    </source>
</reference>
<name>A0ABQ2D6Z6_9MICC</name>
<keyword evidence="2" id="KW-0479">Metal-binding</keyword>
<evidence type="ECO:0000313" key="6">
    <source>
        <dbReference type="Proteomes" id="UP000606115"/>
    </source>
</evidence>
<accession>A0ABQ2D6Z6</accession>
<dbReference type="GeneID" id="303302783"/>
<dbReference type="SUPFAM" id="SSF51197">
    <property type="entry name" value="Clavaminate synthase-like"/>
    <property type="match status" value="1"/>
</dbReference>
<dbReference type="EMBL" id="BMKX01000001">
    <property type="protein sequence ID" value="GGJ48364.1"/>
    <property type="molecule type" value="Genomic_DNA"/>
</dbReference>
<feature type="domain" description="JmjC" evidence="4">
    <location>
        <begin position="113"/>
        <end position="211"/>
    </location>
</feature>
<comment type="cofactor">
    <cofactor evidence="1">
        <name>Fe(2+)</name>
        <dbReference type="ChEBI" id="CHEBI:29033"/>
    </cofactor>
</comment>
<dbReference type="Gene3D" id="2.60.120.650">
    <property type="entry name" value="Cupin"/>
    <property type="match status" value="1"/>
</dbReference>
<dbReference type="RefSeq" id="WP_096254803.1">
    <property type="nucleotide sequence ID" value="NZ_BMKX01000001.1"/>
</dbReference>
<evidence type="ECO:0000256" key="1">
    <source>
        <dbReference type="ARBA" id="ARBA00001954"/>
    </source>
</evidence>
<organism evidence="5 6">
    <name type="scientific">Glutamicibacter ardleyensis</name>
    <dbReference type="NCBI Taxonomy" id="225894"/>
    <lineage>
        <taxon>Bacteria</taxon>
        <taxon>Bacillati</taxon>
        <taxon>Actinomycetota</taxon>
        <taxon>Actinomycetes</taxon>
        <taxon>Micrococcales</taxon>
        <taxon>Micrococcaceae</taxon>
        <taxon>Glutamicibacter</taxon>
    </lineage>
</organism>
<keyword evidence="6" id="KW-1185">Reference proteome</keyword>
<proteinExistence type="predicted"/>
<evidence type="ECO:0000256" key="3">
    <source>
        <dbReference type="ARBA" id="ARBA00023004"/>
    </source>
</evidence>